<reference evidence="1 2" key="2">
    <citation type="journal article" date="2017" name="Front. Plant Sci.">
        <title>Gene Classification and Mining of Molecular Markers Useful in Red Clover (Trifolium pratense) Breeding.</title>
        <authorList>
            <person name="Istvanek J."/>
            <person name="Dluhosova J."/>
            <person name="Dluhos P."/>
            <person name="Patkova L."/>
            <person name="Nedelnik J."/>
            <person name="Repkova J."/>
        </authorList>
    </citation>
    <scope>NUCLEOTIDE SEQUENCE [LARGE SCALE GENOMIC DNA]</scope>
    <source>
        <strain evidence="2">cv. Tatra</strain>
        <tissue evidence="1">Young leaves</tissue>
    </source>
</reference>
<evidence type="ECO:0000313" key="2">
    <source>
        <dbReference type="Proteomes" id="UP000236291"/>
    </source>
</evidence>
<dbReference type="Proteomes" id="UP000236291">
    <property type="component" value="Unassembled WGS sequence"/>
</dbReference>
<proteinExistence type="predicted"/>
<comment type="caution">
    <text evidence="1">The sequence shown here is derived from an EMBL/GenBank/DDBJ whole genome shotgun (WGS) entry which is preliminary data.</text>
</comment>
<dbReference type="EMBL" id="ASHM01109432">
    <property type="protein sequence ID" value="PNX69628.1"/>
    <property type="molecule type" value="Genomic_DNA"/>
</dbReference>
<organism evidence="1 2">
    <name type="scientific">Trifolium pratense</name>
    <name type="common">Red clover</name>
    <dbReference type="NCBI Taxonomy" id="57577"/>
    <lineage>
        <taxon>Eukaryota</taxon>
        <taxon>Viridiplantae</taxon>
        <taxon>Streptophyta</taxon>
        <taxon>Embryophyta</taxon>
        <taxon>Tracheophyta</taxon>
        <taxon>Spermatophyta</taxon>
        <taxon>Magnoliopsida</taxon>
        <taxon>eudicotyledons</taxon>
        <taxon>Gunneridae</taxon>
        <taxon>Pentapetalae</taxon>
        <taxon>rosids</taxon>
        <taxon>fabids</taxon>
        <taxon>Fabales</taxon>
        <taxon>Fabaceae</taxon>
        <taxon>Papilionoideae</taxon>
        <taxon>50 kb inversion clade</taxon>
        <taxon>NPAAA clade</taxon>
        <taxon>Hologalegina</taxon>
        <taxon>IRL clade</taxon>
        <taxon>Trifolieae</taxon>
        <taxon>Trifolium</taxon>
    </lineage>
</organism>
<accession>A0A2K3KTM5</accession>
<dbReference type="STRING" id="57577.A0A2K3KTM5"/>
<reference evidence="1 2" key="1">
    <citation type="journal article" date="2014" name="Am. J. Bot.">
        <title>Genome assembly and annotation for red clover (Trifolium pratense; Fabaceae).</title>
        <authorList>
            <person name="Istvanek J."/>
            <person name="Jaros M."/>
            <person name="Krenek A."/>
            <person name="Repkova J."/>
        </authorList>
    </citation>
    <scope>NUCLEOTIDE SEQUENCE [LARGE SCALE GENOMIC DNA]</scope>
    <source>
        <strain evidence="2">cv. Tatra</strain>
        <tissue evidence="1">Young leaves</tissue>
    </source>
</reference>
<evidence type="ECO:0000313" key="1">
    <source>
        <dbReference type="EMBL" id="PNX69628.1"/>
    </source>
</evidence>
<dbReference type="AlphaFoldDB" id="A0A2K3KTM5"/>
<protein>
    <submittedName>
        <fullName evidence="1">Root border cell-specific protein</fullName>
    </submittedName>
</protein>
<dbReference type="ExpressionAtlas" id="A0A2K3KTM5">
    <property type="expression patterns" value="baseline"/>
</dbReference>
<sequence>VASSSSGDVNIKKDDIFQLIQAHQEKAARLPAIEEIRTVLDRSLRGTLSTFSKVTDCF</sequence>
<feature type="non-terminal residue" evidence="1">
    <location>
        <position position="1"/>
    </location>
</feature>
<name>A0A2K3KTM5_TRIPR</name>
<gene>
    <name evidence="1" type="ORF">L195_g056824</name>
</gene>